<evidence type="ECO:0008006" key="4">
    <source>
        <dbReference type="Google" id="ProtNLM"/>
    </source>
</evidence>
<dbReference type="AlphaFoldDB" id="A0AA42CNA0"/>
<accession>A0AA42CNA0</accession>
<dbReference type="EMBL" id="JAMOIM010000008">
    <property type="protein sequence ID" value="MCW6509170.1"/>
    <property type="molecule type" value="Genomic_DNA"/>
</dbReference>
<evidence type="ECO:0000313" key="2">
    <source>
        <dbReference type="EMBL" id="MCW6509170.1"/>
    </source>
</evidence>
<evidence type="ECO:0000313" key="3">
    <source>
        <dbReference type="Proteomes" id="UP001165667"/>
    </source>
</evidence>
<reference evidence="2" key="1">
    <citation type="submission" date="2022-05" db="EMBL/GenBank/DDBJ databases">
        <authorList>
            <person name="Pankratov T."/>
        </authorList>
    </citation>
    <scope>NUCLEOTIDE SEQUENCE</scope>
    <source>
        <strain evidence="2">BP6-180914</strain>
    </source>
</reference>
<feature type="signal peptide" evidence="1">
    <location>
        <begin position="1"/>
        <end position="24"/>
    </location>
</feature>
<protein>
    <recommendedName>
        <fullName evidence="4">PA14 domain-containing protein</fullName>
    </recommendedName>
</protein>
<keyword evidence="3" id="KW-1185">Reference proteome</keyword>
<comment type="caution">
    <text evidence="2">The sequence shown here is derived from an EMBL/GenBank/DDBJ whole genome shotgun (WGS) entry which is preliminary data.</text>
</comment>
<evidence type="ECO:0000256" key="1">
    <source>
        <dbReference type="SAM" id="SignalP"/>
    </source>
</evidence>
<dbReference type="RefSeq" id="WP_282585531.1">
    <property type="nucleotide sequence ID" value="NZ_JAMOIM010000008.1"/>
</dbReference>
<proteinExistence type="predicted"/>
<dbReference type="Proteomes" id="UP001165667">
    <property type="component" value="Unassembled WGS sequence"/>
</dbReference>
<sequence length="172" mass="18165">MQLTSLRAGVAVALALITTLPAAAQQTDCSDFKWPLTRETTAFAAEGLPTVVNGTPLPGLMEAANLQLGKQDGVAFPVAPTHHPKHDPAYAGTFALPPIASADTYQVTLSDDAWVDVVQDGKIVKQVGFTGSHTCKAIHKSVRFDLKVGPATVEISDAATQTLKIEVLPKEH</sequence>
<name>A0AA42CNA0_9HYPH</name>
<organism evidence="2 3">
    <name type="scientific">Lichenifustis flavocetrariae</name>
    <dbReference type="NCBI Taxonomy" id="2949735"/>
    <lineage>
        <taxon>Bacteria</taxon>
        <taxon>Pseudomonadati</taxon>
        <taxon>Pseudomonadota</taxon>
        <taxon>Alphaproteobacteria</taxon>
        <taxon>Hyphomicrobiales</taxon>
        <taxon>Lichenihabitantaceae</taxon>
        <taxon>Lichenifustis</taxon>
    </lineage>
</organism>
<keyword evidence="1" id="KW-0732">Signal</keyword>
<gene>
    <name evidence="2" type="ORF">M8523_14165</name>
</gene>
<feature type="chain" id="PRO_5041253212" description="PA14 domain-containing protein" evidence="1">
    <location>
        <begin position="25"/>
        <end position="172"/>
    </location>
</feature>